<name>A0A284QY09_ARMOS</name>
<sequence>MLYPPSQATAEHAQTLGESNLKNRRLTAGAARLSMVSERLLDIFIETFESPAASTYPAAPYQYSAEGDTMRGLEQFWTFISRDQSHAPPLHTLTNATEIFFEFPFLTSLSRSEAF</sequence>
<reference evidence="2" key="1">
    <citation type="journal article" date="2017" name="Nat. Ecol. Evol.">
        <title>Genome expansion and lineage-specific genetic innovations in the forest pathogenic fungi Armillaria.</title>
        <authorList>
            <person name="Sipos G."/>
            <person name="Prasanna A.N."/>
            <person name="Walter M.C."/>
            <person name="O'Connor E."/>
            <person name="Balint B."/>
            <person name="Krizsan K."/>
            <person name="Kiss B."/>
            <person name="Hess J."/>
            <person name="Varga T."/>
            <person name="Slot J."/>
            <person name="Riley R."/>
            <person name="Boka B."/>
            <person name="Rigling D."/>
            <person name="Barry K."/>
            <person name="Lee J."/>
            <person name="Mihaltcheva S."/>
            <person name="LaButti K."/>
            <person name="Lipzen A."/>
            <person name="Waldron R."/>
            <person name="Moloney N.M."/>
            <person name="Sperisen C."/>
            <person name="Kredics L."/>
            <person name="Vagvoelgyi C."/>
            <person name="Patrignani A."/>
            <person name="Fitzpatrick D."/>
            <person name="Nagy I."/>
            <person name="Doyle S."/>
            <person name="Anderson J.B."/>
            <person name="Grigoriev I.V."/>
            <person name="Gueldener U."/>
            <person name="Muensterkoetter M."/>
            <person name="Nagy L.G."/>
        </authorList>
    </citation>
    <scope>NUCLEOTIDE SEQUENCE [LARGE SCALE GENOMIC DNA]</scope>
    <source>
        <strain evidence="2">C18/9</strain>
    </source>
</reference>
<accession>A0A284QY09</accession>
<proteinExistence type="predicted"/>
<gene>
    <name evidence="1" type="ORF">ARMOST_04613</name>
</gene>
<protein>
    <submittedName>
        <fullName evidence="1">Uncharacterized protein</fullName>
    </submittedName>
</protein>
<evidence type="ECO:0000313" key="2">
    <source>
        <dbReference type="Proteomes" id="UP000219338"/>
    </source>
</evidence>
<organism evidence="1 2">
    <name type="scientific">Armillaria ostoyae</name>
    <name type="common">Armillaria root rot fungus</name>
    <dbReference type="NCBI Taxonomy" id="47428"/>
    <lineage>
        <taxon>Eukaryota</taxon>
        <taxon>Fungi</taxon>
        <taxon>Dikarya</taxon>
        <taxon>Basidiomycota</taxon>
        <taxon>Agaricomycotina</taxon>
        <taxon>Agaricomycetes</taxon>
        <taxon>Agaricomycetidae</taxon>
        <taxon>Agaricales</taxon>
        <taxon>Marasmiineae</taxon>
        <taxon>Physalacriaceae</taxon>
        <taxon>Armillaria</taxon>
    </lineage>
</organism>
<keyword evidence="2" id="KW-1185">Reference proteome</keyword>
<dbReference type="AlphaFoldDB" id="A0A284QY09"/>
<evidence type="ECO:0000313" key="1">
    <source>
        <dbReference type="EMBL" id="SJL01295.1"/>
    </source>
</evidence>
<dbReference type="Proteomes" id="UP000219338">
    <property type="component" value="Unassembled WGS sequence"/>
</dbReference>
<dbReference type="EMBL" id="FUEG01000003">
    <property type="protein sequence ID" value="SJL01295.1"/>
    <property type="molecule type" value="Genomic_DNA"/>
</dbReference>